<feature type="compositionally biased region" description="Acidic residues" evidence="1">
    <location>
        <begin position="37"/>
        <end position="68"/>
    </location>
</feature>
<dbReference type="Proteomes" id="UP001458880">
    <property type="component" value="Unassembled WGS sequence"/>
</dbReference>
<feature type="region of interest" description="Disordered" evidence="1">
    <location>
        <begin position="36"/>
        <end position="90"/>
    </location>
</feature>
<evidence type="ECO:0000313" key="3">
    <source>
        <dbReference type="Proteomes" id="UP001458880"/>
    </source>
</evidence>
<evidence type="ECO:0000256" key="1">
    <source>
        <dbReference type="SAM" id="MobiDB-lite"/>
    </source>
</evidence>
<comment type="caution">
    <text evidence="2">The sequence shown here is derived from an EMBL/GenBank/DDBJ whole genome shotgun (WGS) entry which is preliminary data.</text>
</comment>
<accession>A0AAW1KI61</accession>
<name>A0AAW1KI61_POPJA</name>
<gene>
    <name evidence="2" type="ORF">QE152_g23209</name>
</gene>
<dbReference type="AlphaFoldDB" id="A0AAW1KI61"/>
<dbReference type="EMBL" id="JASPKY010000229">
    <property type="protein sequence ID" value="KAK9718334.1"/>
    <property type="molecule type" value="Genomic_DNA"/>
</dbReference>
<sequence>MGDEISGPSRPKRRLTDYEKKRPLTLAQQEALLYLSESDEEPFVGSESEYELDDTSSSEEEEDVEDIPPVDQRRTNTNLENQVEIPSWGDDPNFKDFPFLGKPGLKINLESDEPMDFFRLFLTDDLLENI</sequence>
<keyword evidence="3" id="KW-1185">Reference proteome</keyword>
<evidence type="ECO:0000313" key="2">
    <source>
        <dbReference type="EMBL" id="KAK9718334.1"/>
    </source>
</evidence>
<proteinExistence type="predicted"/>
<feature type="region of interest" description="Disordered" evidence="1">
    <location>
        <begin position="1"/>
        <end position="21"/>
    </location>
</feature>
<protein>
    <submittedName>
        <fullName evidence="2">Uncharacterized protein</fullName>
    </submittedName>
</protein>
<reference evidence="2 3" key="1">
    <citation type="journal article" date="2024" name="BMC Genomics">
        <title>De novo assembly and annotation of Popillia japonica's genome with initial clues to its potential as an invasive pest.</title>
        <authorList>
            <person name="Cucini C."/>
            <person name="Boschi S."/>
            <person name="Funari R."/>
            <person name="Cardaioli E."/>
            <person name="Iannotti N."/>
            <person name="Marturano G."/>
            <person name="Paoli F."/>
            <person name="Bruttini M."/>
            <person name="Carapelli A."/>
            <person name="Frati F."/>
            <person name="Nardi F."/>
        </authorList>
    </citation>
    <scope>NUCLEOTIDE SEQUENCE [LARGE SCALE GENOMIC DNA]</scope>
    <source>
        <strain evidence="2">DMR45628</strain>
    </source>
</reference>
<organism evidence="2 3">
    <name type="scientific">Popillia japonica</name>
    <name type="common">Japanese beetle</name>
    <dbReference type="NCBI Taxonomy" id="7064"/>
    <lineage>
        <taxon>Eukaryota</taxon>
        <taxon>Metazoa</taxon>
        <taxon>Ecdysozoa</taxon>
        <taxon>Arthropoda</taxon>
        <taxon>Hexapoda</taxon>
        <taxon>Insecta</taxon>
        <taxon>Pterygota</taxon>
        <taxon>Neoptera</taxon>
        <taxon>Endopterygota</taxon>
        <taxon>Coleoptera</taxon>
        <taxon>Polyphaga</taxon>
        <taxon>Scarabaeiformia</taxon>
        <taxon>Scarabaeidae</taxon>
        <taxon>Rutelinae</taxon>
        <taxon>Popillia</taxon>
    </lineage>
</organism>